<dbReference type="PANTHER" id="PTHR35368">
    <property type="entry name" value="HYDROPEROXIDE REDUCTASE"/>
    <property type="match status" value="1"/>
</dbReference>
<reference evidence="1 2" key="1">
    <citation type="submission" date="2022-03" db="EMBL/GenBank/DDBJ databases">
        <title>Ignatzschineria rhizosphaerae HR5S32.</title>
        <authorList>
            <person name="Sun J.Q."/>
            <person name="Feng J.Y."/>
        </authorList>
    </citation>
    <scope>NUCLEOTIDE SEQUENCE [LARGE SCALE GENOMIC DNA]</scope>
    <source>
        <strain evidence="1 2">HR5S32</strain>
    </source>
</reference>
<dbReference type="SUPFAM" id="SSF82784">
    <property type="entry name" value="OsmC-like"/>
    <property type="match status" value="1"/>
</dbReference>
<dbReference type="Pfam" id="PF02566">
    <property type="entry name" value="OsmC"/>
    <property type="match status" value="1"/>
</dbReference>
<dbReference type="Gene3D" id="3.30.300.20">
    <property type="match status" value="1"/>
</dbReference>
<protein>
    <submittedName>
        <fullName evidence="1">OsmC family protein</fullName>
    </submittedName>
</protein>
<gene>
    <name evidence="1" type="ORF">MMG00_11215</name>
</gene>
<sequence length="148" mass="16080">MAIETKKVYKATSAVHENYQIAIKAREHQVMADEPAPIGDNVGMTPMELLLGAMGGCKSIVFKSAAKKLKIAYTKCEIEVEGDFDSAGYMGDPNIPIGFSAIRTIYHINSIAAKEEIEQLIAFVESHCPVAATIEVSPKMDSVLKYNA</sequence>
<name>A0ABY3WYT0_9GAMM</name>
<dbReference type="InterPro" id="IPR015946">
    <property type="entry name" value="KH_dom-like_a/b"/>
</dbReference>
<dbReference type="EMBL" id="CP093379">
    <property type="protein sequence ID" value="UNM95771.1"/>
    <property type="molecule type" value="Genomic_DNA"/>
</dbReference>
<proteinExistence type="predicted"/>
<dbReference type="RefSeq" id="WP_242148348.1">
    <property type="nucleotide sequence ID" value="NZ_CP093379.1"/>
</dbReference>
<dbReference type="InterPro" id="IPR036102">
    <property type="entry name" value="OsmC/Ohrsf"/>
</dbReference>
<dbReference type="InterPro" id="IPR003718">
    <property type="entry name" value="OsmC/Ohr_fam"/>
</dbReference>
<evidence type="ECO:0000313" key="1">
    <source>
        <dbReference type="EMBL" id="UNM95771.1"/>
    </source>
</evidence>
<dbReference type="PANTHER" id="PTHR35368:SF1">
    <property type="entry name" value="HYDROPEROXIDE REDUCTASE"/>
    <property type="match status" value="1"/>
</dbReference>
<accession>A0ABY3WYT0</accession>
<keyword evidence="2" id="KW-1185">Reference proteome</keyword>
<organism evidence="1 2">
    <name type="scientific">Ignatzschineria rhizosphaerae</name>
    <dbReference type="NCBI Taxonomy" id="2923279"/>
    <lineage>
        <taxon>Bacteria</taxon>
        <taxon>Pseudomonadati</taxon>
        <taxon>Pseudomonadota</taxon>
        <taxon>Gammaproteobacteria</taxon>
        <taxon>Cardiobacteriales</taxon>
        <taxon>Ignatzschineriaceae</taxon>
        <taxon>Ignatzschineria</taxon>
    </lineage>
</organism>
<dbReference type="Proteomes" id="UP000829542">
    <property type="component" value="Chromosome"/>
</dbReference>
<dbReference type="InterPro" id="IPR052924">
    <property type="entry name" value="OsmC/Ohr_hydroprdx_reductase"/>
</dbReference>
<evidence type="ECO:0000313" key="2">
    <source>
        <dbReference type="Proteomes" id="UP000829542"/>
    </source>
</evidence>